<evidence type="ECO:0000256" key="1">
    <source>
        <dbReference type="ARBA" id="ARBA00007950"/>
    </source>
</evidence>
<name>A0AAV4WAT4_CAEEX</name>
<dbReference type="AlphaFoldDB" id="A0AAV4WAT4"/>
<dbReference type="EMBL" id="BPLR01015752">
    <property type="protein sequence ID" value="GIY78390.1"/>
    <property type="molecule type" value="Genomic_DNA"/>
</dbReference>
<reference evidence="5 6" key="1">
    <citation type="submission" date="2021-06" db="EMBL/GenBank/DDBJ databases">
        <title>Caerostris extrusa draft genome.</title>
        <authorList>
            <person name="Kono N."/>
            <person name="Arakawa K."/>
        </authorList>
    </citation>
    <scope>NUCLEOTIDE SEQUENCE [LARGE SCALE GENOMIC DNA]</scope>
</reference>
<feature type="compositionally biased region" description="Polar residues" evidence="3">
    <location>
        <begin position="241"/>
        <end position="256"/>
    </location>
</feature>
<dbReference type="PANTHER" id="PTHR22922">
    <property type="entry name" value="GPI-ANCHORED PROTEIN P137"/>
    <property type="match status" value="1"/>
</dbReference>
<accession>A0AAV4WAT4</accession>
<feature type="compositionally biased region" description="Polar residues" evidence="3">
    <location>
        <begin position="521"/>
        <end position="535"/>
    </location>
</feature>
<feature type="domain" description="Caprin-1 dimerization" evidence="4">
    <location>
        <begin position="98"/>
        <end position="217"/>
    </location>
</feature>
<feature type="coiled-coil region" evidence="2">
    <location>
        <begin position="75"/>
        <end position="115"/>
    </location>
</feature>
<comment type="similarity">
    <text evidence="1">Belongs to the caprin family.</text>
</comment>
<dbReference type="GO" id="GO:0003723">
    <property type="term" value="F:RNA binding"/>
    <property type="evidence" value="ECO:0007669"/>
    <property type="project" value="TreeGrafter"/>
</dbReference>
<evidence type="ECO:0000313" key="6">
    <source>
        <dbReference type="Proteomes" id="UP001054945"/>
    </source>
</evidence>
<feature type="region of interest" description="Disordered" evidence="3">
    <location>
        <begin position="218"/>
        <end position="256"/>
    </location>
</feature>
<dbReference type="Pfam" id="PF18293">
    <property type="entry name" value="Caprin-1_dimer"/>
    <property type="match status" value="1"/>
</dbReference>
<keyword evidence="2" id="KW-0175">Coiled coil</keyword>
<dbReference type="PANTHER" id="PTHR22922:SF19">
    <property type="entry name" value="CAPRIN HOMOLOG"/>
    <property type="match status" value="1"/>
</dbReference>
<evidence type="ECO:0000259" key="4">
    <source>
        <dbReference type="Pfam" id="PF18293"/>
    </source>
</evidence>
<keyword evidence="6" id="KW-1185">Reference proteome</keyword>
<feature type="region of interest" description="Disordered" evidence="3">
    <location>
        <begin position="508"/>
        <end position="538"/>
    </location>
</feature>
<dbReference type="InterPro" id="IPR041637">
    <property type="entry name" value="Caprin-1_dimer"/>
</dbReference>
<protein>
    <submittedName>
        <fullName evidence="5">Caprin-1</fullName>
    </submittedName>
</protein>
<evidence type="ECO:0000256" key="2">
    <source>
        <dbReference type="SAM" id="Coils"/>
    </source>
</evidence>
<organism evidence="5 6">
    <name type="scientific">Caerostris extrusa</name>
    <name type="common">Bark spider</name>
    <name type="synonym">Caerostris bankana</name>
    <dbReference type="NCBI Taxonomy" id="172846"/>
    <lineage>
        <taxon>Eukaryota</taxon>
        <taxon>Metazoa</taxon>
        <taxon>Ecdysozoa</taxon>
        <taxon>Arthropoda</taxon>
        <taxon>Chelicerata</taxon>
        <taxon>Arachnida</taxon>
        <taxon>Araneae</taxon>
        <taxon>Araneomorphae</taxon>
        <taxon>Entelegynae</taxon>
        <taxon>Araneoidea</taxon>
        <taxon>Araneidae</taxon>
        <taxon>Caerostris</taxon>
    </lineage>
</organism>
<dbReference type="InterPro" id="IPR028816">
    <property type="entry name" value="Caprin"/>
</dbReference>
<evidence type="ECO:0000256" key="3">
    <source>
        <dbReference type="SAM" id="MobiDB-lite"/>
    </source>
</evidence>
<proteinExistence type="inferred from homology"/>
<feature type="compositionally biased region" description="Low complexity" evidence="3">
    <location>
        <begin position="368"/>
        <end position="379"/>
    </location>
</feature>
<gene>
    <name evidence="5" type="primary">CAPRIN1</name>
    <name evidence="5" type="ORF">CEXT_741791</name>
</gene>
<feature type="region of interest" description="Disordered" evidence="3">
    <location>
        <begin position="38"/>
        <end position="57"/>
    </location>
</feature>
<sequence>MPSASTKSEKQTSMETFDPIKQIVTIVEKKVRNLEKRKGKLDAYKQDSQHGKELNEDQKKAVEKYEVVVEVLDFAKELQKQFHTVLQENTKAQKKAVKREQLERQQLELQRIKEIILYQDLLNNMGSEEVRQDFLEANKGAIKLTEGELNSLDELYKTICPERDLDSEDSNEFDSELSAAAEHIQALLDAKNKEAVGTTYKALREILQKINSCSYFNKSEEDAPNETESSLSETKEDKSFQEQQSSEVEDFSVSQKKNPPLYAEQAHPIQEVLSEQSNFNFLQESQIEIEASSNTPSESTSLTGVSYSNVQFTPTPQSIAIANIVPQHRTRRPSEEATLQNHSPTVLTNSIPIQQLQQQPPPQPPQQSPTVPMQPTTQPADFDPGRPIPTQTYTNQSFSSVVHPLMAVPQNYVPAALPHGIPPAHVLPSNMVVPPRSAVPNPNPLSMAAPHAPVSGLSTASALSQQANIYSLCLKMNQQLNADSSQPAHISPQTFDCNEIQETGKVAKPTVTPYGNGGGNHSITENRTRPANNAYTRPPGPVEYGNDRAYQSTNNSQAYLNRDNFVDSSSYSSNLKRGLTSRELPEVLREVLALVEAELLIEISDDFFNTFFLATYYFSFKNKSGYSLK</sequence>
<dbReference type="GO" id="GO:0005737">
    <property type="term" value="C:cytoplasm"/>
    <property type="evidence" value="ECO:0007669"/>
    <property type="project" value="TreeGrafter"/>
</dbReference>
<comment type="caution">
    <text evidence="5">The sequence shown here is derived from an EMBL/GenBank/DDBJ whole genome shotgun (WGS) entry which is preliminary data.</text>
</comment>
<feature type="region of interest" description="Disordered" evidence="3">
    <location>
        <begin position="355"/>
        <end position="393"/>
    </location>
</feature>
<dbReference type="Proteomes" id="UP001054945">
    <property type="component" value="Unassembled WGS sequence"/>
</dbReference>
<evidence type="ECO:0000313" key="5">
    <source>
        <dbReference type="EMBL" id="GIY78390.1"/>
    </source>
</evidence>